<evidence type="ECO:0000256" key="1">
    <source>
        <dbReference type="SAM" id="MobiDB-lite"/>
    </source>
</evidence>
<reference evidence="3 4" key="1">
    <citation type="submission" date="2020-08" db="EMBL/GenBank/DDBJ databases">
        <title>Plant Genome Project.</title>
        <authorList>
            <person name="Zhang R.-G."/>
        </authorList>
    </citation>
    <scope>NUCLEOTIDE SEQUENCE [LARGE SCALE GENOMIC DNA]</scope>
    <source>
        <strain evidence="3">WSP0</strain>
        <tissue evidence="3">Leaf</tissue>
    </source>
</reference>
<sequence length="158" mass="16022">MIMLKFCLVILATWVVVVAGNDAKPEDSSPVQSPAVAVDCSNLIYNICSVALGIEIDMAKAATLPSACGVSAPSISNCDGVSPAPGASPANSPSANPPSETTPVPPLSSLANNAPAPADSKRVLNQAPAPSPIKSGAYATAYPSALYFSLIMLVSFMF</sequence>
<dbReference type="Proteomes" id="UP000823749">
    <property type="component" value="Chromosome 6"/>
</dbReference>
<feature type="compositionally biased region" description="Low complexity" evidence="1">
    <location>
        <begin position="82"/>
        <end position="99"/>
    </location>
</feature>
<evidence type="ECO:0000256" key="2">
    <source>
        <dbReference type="SAM" id="SignalP"/>
    </source>
</evidence>
<proteinExistence type="predicted"/>
<feature type="signal peptide" evidence="2">
    <location>
        <begin position="1"/>
        <end position="19"/>
    </location>
</feature>
<name>A0AAV6JVN7_9ERIC</name>
<evidence type="ECO:0000313" key="4">
    <source>
        <dbReference type="Proteomes" id="UP000823749"/>
    </source>
</evidence>
<gene>
    <name evidence="3" type="ORF">RHGRI_016873</name>
</gene>
<feature type="chain" id="PRO_5044023198" description="Bifunctional inhibitor/plant lipid transfer protein/seed storage helical domain-containing protein" evidence="2">
    <location>
        <begin position="20"/>
        <end position="158"/>
    </location>
</feature>
<accession>A0AAV6JVN7</accession>
<protein>
    <recommendedName>
        <fullName evidence="5">Bifunctional inhibitor/plant lipid transfer protein/seed storage helical domain-containing protein</fullName>
    </recommendedName>
</protein>
<keyword evidence="4" id="KW-1185">Reference proteome</keyword>
<dbReference type="AlphaFoldDB" id="A0AAV6JVN7"/>
<comment type="caution">
    <text evidence="3">The sequence shown here is derived from an EMBL/GenBank/DDBJ whole genome shotgun (WGS) entry which is preliminary data.</text>
</comment>
<keyword evidence="2" id="KW-0732">Signal</keyword>
<organism evidence="3 4">
    <name type="scientific">Rhododendron griersonianum</name>
    <dbReference type="NCBI Taxonomy" id="479676"/>
    <lineage>
        <taxon>Eukaryota</taxon>
        <taxon>Viridiplantae</taxon>
        <taxon>Streptophyta</taxon>
        <taxon>Embryophyta</taxon>
        <taxon>Tracheophyta</taxon>
        <taxon>Spermatophyta</taxon>
        <taxon>Magnoliopsida</taxon>
        <taxon>eudicotyledons</taxon>
        <taxon>Gunneridae</taxon>
        <taxon>Pentapetalae</taxon>
        <taxon>asterids</taxon>
        <taxon>Ericales</taxon>
        <taxon>Ericaceae</taxon>
        <taxon>Ericoideae</taxon>
        <taxon>Rhodoreae</taxon>
        <taxon>Rhododendron</taxon>
    </lineage>
</organism>
<feature type="region of interest" description="Disordered" evidence="1">
    <location>
        <begin position="82"/>
        <end position="126"/>
    </location>
</feature>
<evidence type="ECO:0000313" key="3">
    <source>
        <dbReference type="EMBL" id="KAG5544267.1"/>
    </source>
</evidence>
<dbReference type="EMBL" id="JACTNZ010000006">
    <property type="protein sequence ID" value="KAG5544267.1"/>
    <property type="molecule type" value="Genomic_DNA"/>
</dbReference>
<evidence type="ECO:0008006" key="5">
    <source>
        <dbReference type="Google" id="ProtNLM"/>
    </source>
</evidence>